<comment type="similarity">
    <text evidence="9">Belongs to the DHNA family.</text>
</comment>
<organism evidence="11 12">
    <name type="scientific">Dorea acetigenes</name>
    <dbReference type="NCBI Taxonomy" id="2981787"/>
    <lineage>
        <taxon>Bacteria</taxon>
        <taxon>Bacillati</taxon>
        <taxon>Bacillota</taxon>
        <taxon>Clostridia</taxon>
        <taxon>Lachnospirales</taxon>
        <taxon>Lachnospiraceae</taxon>
        <taxon>Dorea</taxon>
    </lineage>
</organism>
<comment type="catalytic activity">
    <reaction evidence="1">
        <text>6-hydroxymethyl-7,8-dihydropterin + ATP = (7,8-dihydropterin-6-yl)methyl diphosphate + AMP + H(+)</text>
        <dbReference type="Rhea" id="RHEA:11412"/>
        <dbReference type="ChEBI" id="CHEBI:15378"/>
        <dbReference type="ChEBI" id="CHEBI:30616"/>
        <dbReference type="ChEBI" id="CHEBI:44841"/>
        <dbReference type="ChEBI" id="CHEBI:72950"/>
        <dbReference type="ChEBI" id="CHEBI:456215"/>
        <dbReference type="EC" id="2.7.6.3"/>
    </reaction>
</comment>
<comment type="caution">
    <text evidence="11">The sequence shown here is derived from an EMBL/GenBank/DDBJ whole genome shotgun (WGS) entry which is preliminary data.</text>
</comment>
<dbReference type="CDD" id="cd00534">
    <property type="entry name" value="DHNA_DHNTPE"/>
    <property type="match status" value="1"/>
</dbReference>
<evidence type="ECO:0000256" key="4">
    <source>
        <dbReference type="ARBA" id="ARBA00022679"/>
    </source>
</evidence>
<keyword evidence="5" id="KW-0547">Nucleotide-binding</keyword>
<feature type="domain" description="7,8-dihydro-6-hydroxymethylpterin-pyrophosphokinase" evidence="10">
    <location>
        <begin position="206"/>
        <end position="217"/>
    </location>
</feature>
<evidence type="ECO:0000256" key="8">
    <source>
        <dbReference type="ARBA" id="ARBA00022909"/>
    </source>
</evidence>
<dbReference type="PANTHER" id="PTHR43071">
    <property type="entry name" value="2-AMINO-4-HYDROXY-6-HYDROXYMETHYLDIHYDROPTERIDINE PYROPHOSPHOKINASE"/>
    <property type="match status" value="1"/>
</dbReference>
<dbReference type="SMART" id="SM00905">
    <property type="entry name" value="FolB"/>
    <property type="match status" value="1"/>
</dbReference>
<keyword evidence="12" id="KW-1185">Reference proteome</keyword>
<dbReference type="EC" id="2.7.6.3" evidence="9"/>
<dbReference type="CDD" id="cd00483">
    <property type="entry name" value="HPPK"/>
    <property type="match status" value="1"/>
</dbReference>
<evidence type="ECO:0000259" key="10">
    <source>
        <dbReference type="PROSITE" id="PS00794"/>
    </source>
</evidence>
<dbReference type="InterPro" id="IPR006156">
    <property type="entry name" value="Dihydroneopterin_aldolase"/>
</dbReference>
<dbReference type="InterPro" id="IPR043133">
    <property type="entry name" value="GTP-CH-I_C/QueF"/>
</dbReference>
<comment type="function">
    <text evidence="9">Catalyzes the conversion of 7,8-dihydroneopterin to 6-hydroxymethyl-7,8-dihydropterin.</text>
</comment>
<dbReference type="SUPFAM" id="SSF55083">
    <property type="entry name" value="6-hydroxymethyl-7,8-dihydropterin pyrophosphokinase, HPPK"/>
    <property type="match status" value="1"/>
</dbReference>
<accession>A0ABT2RQ61</accession>
<dbReference type="InterPro" id="IPR006157">
    <property type="entry name" value="FolB_dom"/>
</dbReference>
<dbReference type="GO" id="GO:0003848">
    <property type="term" value="F:2-amino-4-hydroxy-6-hydroxymethyldihydropteridine diphosphokinase activity"/>
    <property type="evidence" value="ECO:0007669"/>
    <property type="project" value="UniProtKB-EC"/>
</dbReference>
<name>A0ABT2RQ61_9FIRM</name>
<protein>
    <recommendedName>
        <fullName evidence="9">Bifunctional folate synthesis protein</fullName>
    </recommendedName>
    <domain>
        <recommendedName>
            <fullName evidence="9">Dihydroneopterin aldolase</fullName>
            <shortName evidence="9">DHNA</shortName>
            <ecNumber evidence="9">4.1.2.25</ecNumber>
        </recommendedName>
        <alternativeName>
            <fullName evidence="9">7,8-dihydroneopterin aldolase</fullName>
        </alternativeName>
    </domain>
    <domain>
        <recommendedName>
            <fullName evidence="9">2-amino-4-hydroxy-6-hydroxymethyldihydropteridine pyrophosphokinase</fullName>
            <ecNumber evidence="9">2.7.6.3</ecNumber>
        </recommendedName>
        <alternativeName>
            <fullName evidence="9">6-hydroxymethyl-7,8-dihydropterin pyrophosphokinase</fullName>
            <shortName evidence="9">PPPK</shortName>
        </alternativeName>
        <alternativeName>
            <fullName evidence="9">7,8-dihydro-6-hydroxymethylpterin pyrophosphokinase</fullName>
            <shortName evidence="9">HPPK</shortName>
        </alternativeName>
    </domain>
</protein>
<evidence type="ECO:0000313" key="11">
    <source>
        <dbReference type="EMBL" id="MCU6687274.1"/>
    </source>
</evidence>
<dbReference type="SUPFAM" id="SSF55620">
    <property type="entry name" value="Tetrahydrobiopterin biosynthesis enzymes-like"/>
    <property type="match status" value="1"/>
</dbReference>
<reference evidence="11 12" key="1">
    <citation type="journal article" date="2021" name="ISME Commun">
        <title>Automated analysis of genomic sequences facilitates high-throughput and comprehensive description of bacteria.</title>
        <authorList>
            <person name="Hitch T.C.A."/>
        </authorList>
    </citation>
    <scope>NUCLEOTIDE SEQUENCE [LARGE SCALE GENOMIC DNA]</scope>
    <source>
        <strain evidence="11 12">Sanger_03</strain>
    </source>
</reference>
<dbReference type="NCBIfam" id="TIGR01498">
    <property type="entry name" value="folK"/>
    <property type="match status" value="1"/>
</dbReference>
<dbReference type="PROSITE" id="PS00794">
    <property type="entry name" value="HPPK"/>
    <property type="match status" value="1"/>
</dbReference>
<dbReference type="NCBIfam" id="TIGR00526">
    <property type="entry name" value="folB_dom"/>
    <property type="match status" value="1"/>
</dbReference>
<dbReference type="Gene3D" id="3.30.70.560">
    <property type="entry name" value="7,8-Dihydro-6-hydroxymethylpterin-pyrophosphokinase HPPK"/>
    <property type="match status" value="1"/>
</dbReference>
<dbReference type="InterPro" id="IPR000550">
    <property type="entry name" value="Hppk"/>
</dbReference>
<sequence length="272" mass="31193">MDKIKIKNLEVFAKHGVFPEENTLGQKFLVSAILYTDTREAGLTDDLTASIHYGETCQFIQHFLQEHTYQLIERAAEALAETLLLNTPRLERICLEIKKPWAPIGMSLETVSIEIERCWHTAYIALGSNMGDKEGYLNQAVHALGETPGCKVTKLSSFLVTEPYGVTDQDQFLNGCLELRTLLTPEELLNRVHQIEQNAGRERILRWGPRTLDLDIIFYDDLLLNTENLCIPHVEMHKREFVLKPLCEIAPYKRHPGNQKTVYEMLEELKIS</sequence>
<dbReference type="Pfam" id="PF02152">
    <property type="entry name" value="FolB"/>
    <property type="match status" value="1"/>
</dbReference>
<evidence type="ECO:0000256" key="3">
    <source>
        <dbReference type="ARBA" id="ARBA00009640"/>
    </source>
</evidence>
<dbReference type="RefSeq" id="WP_158370853.1">
    <property type="nucleotide sequence ID" value="NZ_JAOQJU010000016.1"/>
</dbReference>
<dbReference type="EC" id="4.1.2.25" evidence="9"/>
<evidence type="ECO:0000256" key="6">
    <source>
        <dbReference type="ARBA" id="ARBA00022777"/>
    </source>
</evidence>
<keyword evidence="9" id="KW-0456">Lyase</keyword>
<dbReference type="Gene3D" id="3.30.1130.10">
    <property type="match status" value="1"/>
</dbReference>
<keyword evidence="4 11" id="KW-0808">Transferase</keyword>
<evidence type="ECO:0000256" key="1">
    <source>
        <dbReference type="ARBA" id="ARBA00000198"/>
    </source>
</evidence>
<gene>
    <name evidence="11" type="primary">folK</name>
    <name evidence="11" type="ORF">OCV99_12115</name>
</gene>
<dbReference type="Proteomes" id="UP001652431">
    <property type="component" value="Unassembled WGS sequence"/>
</dbReference>
<keyword evidence="6" id="KW-0418">Kinase</keyword>
<comment type="similarity">
    <text evidence="3">In the N-terminal section; belongs to the DHNA family.</text>
</comment>
<evidence type="ECO:0000256" key="5">
    <source>
        <dbReference type="ARBA" id="ARBA00022741"/>
    </source>
</evidence>
<evidence type="ECO:0000256" key="9">
    <source>
        <dbReference type="RuleBase" id="RU362079"/>
    </source>
</evidence>
<comment type="pathway">
    <text evidence="9">Cofactor biosynthesis; tetrahydrofolate biosynthesis; 2-amino-4-hydroxy-6-hydroxymethyl-7,8-dihydropteridine diphosphate from 7,8-dihydroneopterin triphosphate: step 3/4.</text>
</comment>
<dbReference type="InterPro" id="IPR035907">
    <property type="entry name" value="Hppk_sf"/>
</dbReference>
<evidence type="ECO:0000313" key="12">
    <source>
        <dbReference type="Proteomes" id="UP001652431"/>
    </source>
</evidence>
<keyword evidence="8 9" id="KW-0289">Folate biosynthesis</keyword>
<comment type="pathway">
    <text evidence="2">Cofactor biosynthesis; tetrahydrofolate biosynthesis; 2-amino-4-hydroxy-6-hydroxymethyl-7,8-dihydropteridine diphosphate from 7,8-dihydroneopterin triphosphate: step 4/4.</text>
</comment>
<evidence type="ECO:0000256" key="2">
    <source>
        <dbReference type="ARBA" id="ARBA00005051"/>
    </source>
</evidence>
<dbReference type="PANTHER" id="PTHR43071:SF1">
    <property type="entry name" value="2-AMINO-4-HYDROXY-6-HYDROXYMETHYLDIHYDROPTERIDINE PYROPHOSPHOKINASE"/>
    <property type="match status" value="1"/>
</dbReference>
<dbReference type="NCBIfam" id="TIGR00525">
    <property type="entry name" value="folB"/>
    <property type="match status" value="1"/>
</dbReference>
<comment type="catalytic activity">
    <reaction evidence="9">
        <text>7,8-dihydroneopterin = 6-hydroxymethyl-7,8-dihydropterin + glycolaldehyde</text>
        <dbReference type="Rhea" id="RHEA:10540"/>
        <dbReference type="ChEBI" id="CHEBI:17001"/>
        <dbReference type="ChEBI" id="CHEBI:17071"/>
        <dbReference type="ChEBI" id="CHEBI:44841"/>
        <dbReference type="EC" id="4.1.2.25"/>
    </reaction>
</comment>
<keyword evidence="7" id="KW-0067">ATP-binding</keyword>
<dbReference type="EMBL" id="JAOQJU010000016">
    <property type="protein sequence ID" value="MCU6687274.1"/>
    <property type="molecule type" value="Genomic_DNA"/>
</dbReference>
<proteinExistence type="inferred from homology"/>
<evidence type="ECO:0000256" key="7">
    <source>
        <dbReference type="ARBA" id="ARBA00022840"/>
    </source>
</evidence>
<dbReference type="Pfam" id="PF01288">
    <property type="entry name" value="HPPK"/>
    <property type="match status" value="1"/>
</dbReference>